<proteinExistence type="predicted"/>
<feature type="region of interest" description="Disordered" evidence="2">
    <location>
        <begin position="111"/>
        <end position="137"/>
    </location>
</feature>
<feature type="domain" description="Polysaccharide export protein N-terminal" evidence="3">
    <location>
        <begin position="176"/>
        <end position="249"/>
    </location>
</feature>
<dbReference type="InterPro" id="IPR019554">
    <property type="entry name" value="Soluble_ligand-bd"/>
</dbReference>
<keyword evidence="6" id="KW-1185">Reference proteome</keyword>
<dbReference type="KEGG" id="pacs:FAZ98_02485"/>
<evidence type="ECO:0000256" key="2">
    <source>
        <dbReference type="SAM" id="MobiDB-lite"/>
    </source>
</evidence>
<evidence type="ECO:0000256" key="1">
    <source>
        <dbReference type="ARBA" id="ARBA00022729"/>
    </source>
</evidence>
<dbReference type="OrthoDB" id="9815244at2"/>
<organism evidence="5 6">
    <name type="scientific">Paraburkholderia acidisoli</name>
    <dbReference type="NCBI Taxonomy" id="2571748"/>
    <lineage>
        <taxon>Bacteria</taxon>
        <taxon>Pseudomonadati</taxon>
        <taxon>Pseudomonadota</taxon>
        <taxon>Betaproteobacteria</taxon>
        <taxon>Burkholderiales</taxon>
        <taxon>Burkholderiaceae</taxon>
        <taxon>Paraburkholderia</taxon>
    </lineage>
</organism>
<dbReference type="Gene3D" id="3.10.560.10">
    <property type="entry name" value="Outer membrane lipoprotein wza domain like"/>
    <property type="match status" value="4"/>
</dbReference>
<dbReference type="PANTHER" id="PTHR33619">
    <property type="entry name" value="POLYSACCHARIDE EXPORT PROTEIN GFCE-RELATED"/>
    <property type="match status" value="1"/>
</dbReference>
<dbReference type="GO" id="GO:0015159">
    <property type="term" value="F:polysaccharide transmembrane transporter activity"/>
    <property type="evidence" value="ECO:0007669"/>
    <property type="project" value="InterPro"/>
</dbReference>
<accession>A0A7Z2JF20</accession>
<dbReference type="RefSeq" id="WP_158948464.1">
    <property type="nucleotide sequence ID" value="NZ_CP046913.1"/>
</dbReference>
<dbReference type="Pfam" id="PF02563">
    <property type="entry name" value="Poly_export"/>
    <property type="match status" value="1"/>
</dbReference>
<evidence type="ECO:0000313" key="5">
    <source>
        <dbReference type="EMBL" id="QGZ60695.1"/>
    </source>
</evidence>
<feature type="domain" description="Soluble ligand binding" evidence="4">
    <location>
        <begin position="258"/>
        <end position="304"/>
    </location>
</feature>
<evidence type="ECO:0000313" key="6">
    <source>
        <dbReference type="Proteomes" id="UP000433577"/>
    </source>
</evidence>
<feature type="domain" description="Soluble ligand binding" evidence="4">
    <location>
        <begin position="341"/>
        <end position="395"/>
    </location>
</feature>
<dbReference type="PANTHER" id="PTHR33619:SF3">
    <property type="entry name" value="POLYSACCHARIDE EXPORT PROTEIN GFCE-RELATED"/>
    <property type="match status" value="1"/>
</dbReference>
<evidence type="ECO:0000259" key="4">
    <source>
        <dbReference type="Pfam" id="PF10531"/>
    </source>
</evidence>
<name>A0A7Z2JF20_9BURK</name>
<dbReference type="Proteomes" id="UP000433577">
    <property type="component" value="Chromosome 1"/>
</dbReference>
<evidence type="ECO:0000259" key="3">
    <source>
        <dbReference type="Pfam" id="PF02563"/>
    </source>
</evidence>
<dbReference type="EMBL" id="CP046913">
    <property type="protein sequence ID" value="QGZ60695.1"/>
    <property type="molecule type" value="Genomic_DNA"/>
</dbReference>
<keyword evidence="1" id="KW-0732">Signal</keyword>
<dbReference type="InterPro" id="IPR003715">
    <property type="entry name" value="Poly_export_N"/>
</dbReference>
<reference evidence="5 6" key="1">
    <citation type="submission" date="2019-12" db="EMBL/GenBank/DDBJ databases">
        <title>Paraburkholderia acidiphila 7Q-K02 sp. nov and Paraburkholderia acidisoli DHF22 sp. nov., two strains isolated from forest soil.</title>
        <authorList>
            <person name="Gao Z."/>
            <person name="Qiu L."/>
        </authorList>
    </citation>
    <scope>NUCLEOTIDE SEQUENCE [LARGE SCALE GENOMIC DNA]</scope>
    <source>
        <strain evidence="5 6">DHF22</strain>
    </source>
</reference>
<feature type="domain" description="Soluble ligand binding" evidence="4">
    <location>
        <begin position="563"/>
        <end position="599"/>
    </location>
</feature>
<sequence>MHKRSKNSVFGDQVSFAAPVVRNRRTSNRVARKMLALSAAAAQLLLLALGAHAQSSDTSMPPIPAWVQGASGAAAVPAISGSQLSSIPTASASPSLNAPGVLDGASVKGVTSADGTRKFDPSASAASSGVRAQPEPPTAFQRFVADSTGRMLPIFGQKLFTGSDNDSTYTPPQNIPAPSDYVIGVGDEIQLQVWGGVDGNMTVTVDRNGQINIPKVGAVTVAGARASELDGLLQRQIGRVYSNFKVNASLGRLRSVQVYVVGQARHPGAYTVSSLSTLVNALFASGGPGSNGSMRNIELRRGGKLVATLDLYDFITSGKADGDLHLLPGDVIVIPPAGPRVALTGAIDTPAIYELKSVNESLGQLLAYAGGASALTSTDKVIVESVSDPSASGPSRRVTERNLDEAGRASAVKDGDIITLQKINPGFVNAVTLRGNVASPLRYPFKPGMKLSDLLPEPDALLTPDYFKRKNVLVQFDRPTDRDGDSAGRDNQVQNLVDEPNWNYAVIERLDRKTLQTQLIPFNLGAVVHKTDPTADLTLQPGDVVTIFGKKDMRLPLADHTRIVRVDGEVRAAGVYQLQPGDTIQTVLRRAGGLTPQAYVYGTQFLREQTREAQTRNLQQAISRAEQQSGAKLAAAIANLPASSDSKALQDQMGKEQQAQLARLRSLKPDGRVSLELATDAHDIGDLPDLPLDNGDTIYVPPRPAFVTVVGAVDNENALIWKQGRTVSDALRVAGVQQDIAEVDSAFVLRADGSVFNHDSAHWMSSFDSTQLMPGDTVVVPEKVDPRSGMTKFIAGLKDWSQVLANFGLSAAAIEVFK</sequence>
<dbReference type="InterPro" id="IPR049712">
    <property type="entry name" value="Poly_export"/>
</dbReference>
<dbReference type="AlphaFoldDB" id="A0A7Z2JF20"/>
<gene>
    <name evidence="5" type="ORF">FAZ98_02485</name>
</gene>
<protein>
    <submittedName>
        <fullName evidence="5">Capsule biosynthesis protein</fullName>
    </submittedName>
</protein>
<dbReference type="Gene3D" id="3.30.1950.10">
    <property type="entry name" value="wza like domain"/>
    <property type="match status" value="1"/>
</dbReference>
<dbReference type="Pfam" id="PF10531">
    <property type="entry name" value="SLBB"/>
    <property type="match status" value="3"/>
</dbReference>